<feature type="transmembrane region" description="Helical" evidence="1">
    <location>
        <begin position="20"/>
        <end position="44"/>
    </location>
</feature>
<reference evidence="2 3" key="1">
    <citation type="submission" date="2017-11" db="EMBL/GenBank/DDBJ databases">
        <title>Genome sequence of Entomoplasma luminosum PIMN-1 (ATCC 49195).</title>
        <authorList>
            <person name="Lo W.-S."/>
            <person name="Gasparich G.E."/>
            <person name="Kuo C.-H."/>
        </authorList>
    </citation>
    <scope>NUCLEOTIDE SEQUENCE [LARGE SCALE GENOMIC DNA]</scope>
    <source>
        <strain evidence="2 3">PIMN-1</strain>
    </source>
</reference>
<feature type="transmembrane region" description="Helical" evidence="1">
    <location>
        <begin position="223"/>
        <end position="241"/>
    </location>
</feature>
<dbReference type="RefSeq" id="WP_025734706.1">
    <property type="nucleotide sequence ID" value="NZ_CP024963.1"/>
</dbReference>
<evidence type="ECO:0000256" key="1">
    <source>
        <dbReference type="SAM" id="Phobius"/>
    </source>
</evidence>
<feature type="transmembrane region" description="Helical" evidence="1">
    <location>
        <begin position="273"/>
        <end position="299"/>
    </location>
</feature>
<organism evidence="2 3">
    <name type="scientific">Williamsoniiplasma luminosum</name>
    <dbReference type="NCBI Taxonomy" id="214888"/>
    <lineage>
        <taxon>Bacteria</taxon>
        <taxon>Bacillati</taxon>
        <taxon>Mycoplasmatota</taxon>
        <taxon>Mollicutes</taxon>
        <taxon>Entomoplasmatales</taxon>
        <taxon>Williamsoniiplasma</taxon>
    </lineage>
</organism>
<dbReference type="Proteomes" id="UP000232063">
    <property type="component" value="Chromosome"/>
</dbReference>
<evidence type="ECO:0000313" key="2">
    <source>
        <dbReference type="EMBL" id="ATZ17276.1"/>
    </source>
</evidence>
<protein>
    <submittedName>
        <fullName evidence="2">Uncharacterized protein</fullName>
    </submittedName>
</protein>
<evidence type="ECO:0000313" key="3">
    <source>
        <dbReference type="Proteomes" id="UP000232063"/>
    </source>
</evidence>
<proteinExistence type="predicted"/>
<sequence>MFSFKNKFNPSFYKDWKFWFESILGFMILGFLIMQLLFGIWGILKVQIQLNGWIEAHPEASLEKILEHLQDKTIFERSSAVWVTVGMGYDSKGPVPMASGAIGSYIFYWFSFFTHLSNILVAVWLLLLAWCKIYPRNEYRFLNYNWSLVVLTFITLTSVVYISILAPAYFLDPKQRVEKLTVMSVFFGIALHVVFPWSFIAYQVFINPMKAQYSPKEYARRKLWGGPLILIIYTGFILIRGEVRYQDTSVGSTRFPYFFFNIHADNILGLPGWAWFVIAVILILTIYFSASNFYNYVIWKKEHKKPKNKIQEIQEIQKVQEDKEVVIIEE</sequence>
<feature type="transmembrane region" description="Helical" evidence="1">
    <location>
        <begin position="106"/>
        <end position="131"/>
    </location>
</feature>
<feature type="transmembrane region" description="Helical" evidence="1">
    <location>
        <begin position="143"/>
        <end position="170"/>
    </location>
</feature>
<keyword evidence="1" id="KW-0812">Transmembrane</keyword>
<dbReference type="AlphaFoldDB" id="A0A2K8NUQ8"/>
<gene>
    <name evidence="2" type="ORF">ELUMI_v1c05520</name>
</gene>
<keyword evidence="1" id="KW-0472">Membrane</keyword>
<accession>A0A2K8NUQ8</accession>
<name>A0A2K8NUQ8_9MOLU</name>
<feature type="transmembrane region" description="Helical" evidence="1">
    <location>
        <begin position="182"/>
        <end position="202"/>
    </location>
</feature>
<dbReference type="KEGG" id="elj:ELUMI_v1c05520"/>
<dbReference type="EMBL" id="CP024963">
    <property type="protein sequence ID" value="ATZ17276.1"/>
    <property type="molecule type" value="Genomic_DNA"/>
</dbReference>
<keyword evidence="1" id="KW-1133">Transmembrane helix</keyword>
<keyword evidence="3" id="KW-1185">Reference proteome</keyword>
<dbReference type="OrthoDB" id="389275at2"/>